<dbReference type="Gene3D" id="3.30.710.10">
    <property type="entry name" value="Potassium Channel Kv1.1, Chain A"/>
    <property type="match status" value="1"/>
</dbReference>
<accession>A0A914QHZ4</accession>
<dbReference type="InterPro" id="IPR011333">
    <property type="entry name" value="SKP1/BTB/POZ_sf"/>
</dbReference>
<dbReference type="Proteomes" id="UP000887578">
    <property type="component" value="Unplaced"/>
</dbReference>
<reference evidence="2" key="1">
    <citation type="submission" date="2022-11" db="UniProtKB">
        <authorList>
            <consortium name="WormBaseParasite"/>
        </authorList>
    </citation>
    <scope>IDENTIFICATION</scope>
</reference>
<dbReference type="AlphaFoldDB" id="A0A914QHZ4"/>
<sequence>MLIVKFSEKYSVSELKDKLVNYLDDKITAPNVCEFAKYAAQANALTLKKRCLEYFPACLSKNKFVPNMEVLDKTFLIAAIKILLAIHVKLFNLI</sequence>
<evidence type="ECO:0000313" key="2">
    <source>
        <dbReference type="WBParaSite" id="PDA_v2.g31225.t1"/>
    </source>
</evidence>
<name>A0A914QHZ4_9BILA</name>
<protein>
    <submittedName>
        <fullName evidence="2">Uncharacterized protein</fullName>
    </submittedName>
</protein>
<keyword evidence="1" id="KW-1185">Reference proteome</keyword>
<organism evidence="1 2">
    <name type="scientific">Panagrolaimus davidi</name>
    <dbReference type="NCBI Taxonomy" id="227884"/>
    <lineage>
        <taxon>Eukaryota</taxon>
        <taxon>Metazoa</taxon>
        <taxon>Ecdysozoa</taxon>
        <taxon>Nematoda</taxon>
        <taxon>Chromadorea</taxon>
        <taxon>Rhabditida</taxon>
        <taxon>Tylenchina</taxon>
        <taxon>Panagrolaimomorpha</taxon>
        <taxon>Panagrolaimoidea</taxon>
        <taxon>Panagrolaimidae</taxon>
        <taxon>Panagrolaimus</taxon>
    </lineage>
</organism>
<dbReference type="WBParaSite" id="PDA_v2.g31225.t1">
    <property type="protein sequence ID" value="PDA_v2.g31225.t1"/>
    <property type="gene ID" value="PDA_v2.g31225"/>
</dbReference>
<evidence type="ECO:0000313" key="1">
    <source>
        <dbReference type="Proteomes" id="UP000887578"/>
    </source>
</evidence>
<proteinExistence type="predicted"/>